<dbReference type="STRING" id="317010.RU96_GL002172"/>
<feature type="binding site" evidence="2">
    <location>
        <position position="189"/>
    </location>
    <ligand>
        <name>S-adenosyl-L-methionine</name>
        <dbReference type="ChEBI" id="CHEBI:59789"/>
    </ligand>
</feature>
<dbReference type="Pfam" id="PF21302">
    <property type="entry name" value="Zn_ribbon_RlmA"/>
    <property type="match status" value="1"/>
</dbReference>
<keyword evidence="2" id="KW-0949">S-adenosyl-L-methionine</keyword>
<feature type="binding site" evidence="2">
    <location>
        <begin position="103"/>
        <end position="104"/>
    </location>
    <ligand>
        <name>S-adenosyl-L-methionine</name>
        <dbReference type="ChEBI" id="CHEBI:59789"/>
    </ligand>
</feature>
<dbReference type="Gene3D" id="3.40.50.150">
    <property type="entry name" value="Vaccinia Virus protein VP39"/>
    <property type="match status" value="1"/>
</dbReference>
<keyword evidence="1" id="KW-0479">Metal-binding</keyword>
<feature type="binding site" evidence="1">
    <location>
        <position position="41"/>
    </location>
    <ligand>
        <name>Zn(2+)</name>
        <dbReference type="ChEBI" id="CHEBI:29105"/>
    </ligand>
</feature>
<evidence type="ECO:0000259" key="4">
    <source>
        <dbReference type="Pfam" id="PF21302"/>
    </source>
</evidence>
<dbReference type="OrthoDB" id="5522265at2"/>
<keyword evidence="1" id="KW-0862">Zinc</keyword>
<name>A0A1L8R791_9ENTE</name>
<accession>A0A1L8R791</accession>
<reference evidence="5 6" key="1">
    <citation type="submission" date="2014-12" db="EMBL/GenBank/DDBJ databases">
        <title>Draft genome sequences of 29 type strains of Enterococci.</title>
        <authorList>
            <person name="Zhong Z."/>
            <person name="Sun Z."/>
            <person name="Liu W."/>
            <person name="Zhang W."/>
            <person name="Zhang H."/>
        </authorList>
    </citation>
    <scope>NUCLEOTIDE SEQUENCE [LARGE SCALE GENOMIC DNA]</scope>
    <source>
        <strain evidence="5 6">DSM 21207</strain>
    </source>
</reference>
<feature type="domain" description="23S rRNA (guanine(745)-N(1))-methyltransferase N-terminal" evidence="4">
    <location>
        <begin position="19"/>
        <end position="49"/>
    </location>
</feature>
<dbReference type="AlphaFoldDB" id="A0A1L8R791"/>
<evidence type="ECO:0000259" key="3">
    <source>
        <dbReference type="Pfam" id="PF13847"/>
    </source>
</evidence>
<organism evidence="5 6">
    <name type="scientific">Enterococcus canintestini</name>
    <dbReference type="NCBI Taxonomy" id="317010"/>
    <lineage>
        <taxon>Bacteria</taxon>
        <taxon>Bacillati</taxon>
        <taxon>Bacillota</taxon>
        <taxon>Bacilli</taxon>
        <taxon>Lactobacillales</taxon>
        <taxon>Enterococcaceae</taxon>
        <taxon>Enterococcus</taxon>
    </lineage>
</organism>
<feature type="binding site" evidence="1">
    <location>
        <position position="21"/>
    </location>
    <ligand>
        <name>Zn(2+)</name>
        <dbReference type="ChEBI" id="CHEBI:29105"/>
    </ligand>
</feature>
<dbReference type="InterPro" id="IPR052939">
    <property type="entry name" value="23S_rRNA_MeTrnsfrase_RlmA"/>
</dbReference>
<dbReference type="Pfam" id="PF13847">
    <property type="entry name" value="Methyltransf_31"/>
    <property type="match status" value="1"/>
</dbReference>
<dbReference type="InterPro" id="IPR016718">
    <property type="entry name" value="rRNA_m1G-MeTrfase_A_prd"/>
</dbReference>
<sequence length="280" mass="32036">MLKKIDWGKQFVAKNSHLFLCPLCQSQMSASPAGLVCQMGHRFDVSKKGTLYFLKKNIQSGYDRKLFTARRQLIKAGMYDGLLQKIREYIPANTTVLDVGCGEGSFFNNLAMEKNLTGIGFDIAKDGVYLATEQPEPLFWCVADLTRLPFGPQVFDCVLNLFTPSNYSEFKRVLKPDGTLIKVVPRSGYLKELRQAFYPDDKKKQHYENMEVIQHFKEQFKLLEHHEITYSFDVPVENQLALLEMSPLEWGVSVTQKEQVAQKPLNKITIDLDLLIGKEN</sequence>
<comment type="caution">
    <text evidence="5">The sequence shown here is derived from an EMBL/GenBank/DDBJ whole genome shotgun (WGS) entry which is preliminary data.</text>
</comment>
<dbReference type="CDD" id="cd02440">
    <property type="entry name" value="AdoMet_MTases"/>
    <property type="match status" value="1"/>
</dbReference>
<evidence type="ECO:0000313" key="5">
    <source>
        <dbReference type="EMBL" id="OJG15623.1"/>
    </source>
</evidence>
<dbReference type="InterPro" id="IPR048647">
    <property type="entry name" value="RlmA_N"/>
</dbReference>
<feature type="binding site" evidence="2">
    <location>
        <position position="79"/>
    </location>
    <ligand>
        <name>S-adenosyl-L-methionine</name>
        <dbReference type="ChEBI" id="CHEBI:59789"/>
    </ligand>
</feature>
<dbReference type="RefSeq" id="WP_071864512.1">
    <property type="nucleotide sequence ID" value="NZ_JBHLVQ010000032.1"/>
</dbReference>
<proteinExistence type="predicted"/>
<dbReference type="InterPro" id="IPR025714">
    <property type="entry name" value="Methyltranfer_dom"/>
</dbReference>
<feature type="domain" description="Methyltransferase" evidence="3">
    <location>
        <begin position="92"/>
        <end position="220"/>
    </location>
</feature>
<dbReference type="PANTHER" id="PTHR43460:SF1">
    <property type="entry name" value="METHYLTRANSFERASE TYPE 11 DOMAIN-CONTAINING PROTEIN"/>
    <property type="match status" value="1"/>
</dbReference>
<dbReference type="PIRSF" id="PIRSF018249">
    <property type="entry name" value="MyrA_prd"/>
    <property type="match status" value="1"/>
</dbReference>
<feature type="binding site" evidence="1">
    <location>
        <position position="24"/>
    </location>
    <ligand>
        <name>Zn(2+)</name>
        <dbReference type="ChEBI" id="CHEBI:29105"/>
    </ligand>
</feature>
<gene>
    <name evidence="5" type="ORF">RU96_GL002172</name>
</gene>
<evidence type="ECO:0000313" key="6">
    <source>
        <dbReference type="Proteomes" id="UP000182835"/>
    </source>
</evidence>
<dbReference type="SUPFAM" id="SSF53335">
    <property type="entry name" value="S-adenosyl-L-methionine-dependent methyltransferases"/>
    <property type="match status" value="1"/>
</dbReference>
<feature type="binding site" evidence="1">
    <location>
        <position position="37"/>
    </location>
    <ligand>
        <name>Zn(2+)</name>
        <dbReference type="ChEBI" id="CHEBI:29105"/>
    </ligand>
</feature>
<dbReference type="GO" id="GO:0046872">
    <property type="term" value="F:metal ion binding"/>
    <property type="evidence" value="ECO:0007669"/>
    <property type="project" value="UniProtKB-KW"/>
</dbReference>
<evidence type="ECO:0000256" key="2">
    <source>
        <dbReference type="PIRSR" id="PIRSR018249-2"/>
    </source>
</evidence>
<evidence type="ECO:0000256" key="1">
    <source>
        <dbReference type="PIRSR" id="PIRSR018249-1"/>
    </source>
</evidence>
<dbReference type="GO" id="GO:0008168">
    <property type="term" value="F:methyltransferase activity"/>
    <property type="evidence" value="ECO:0007669"/>
    <property type="project" value="InterPro"/>
</dbReference>
<dbReference type="EMBL" id="JXKG01000006">
    <property type="protein sequence ID" value="OJG15623.1"/>
    <property type="molecule type" value="Genomic_DNA"/>
</dbReference>
<dbReference type="PANTHER" id="PTHR43460">
    <property type="entry name" value="METHYLTRANSFERASE"/>
    <property type="match status" value="1"/>
</dbReference>
<dbReference type="InterPro" id="IPR029063">
    <property type="entry name" value="SAM-dependent_MTases_sf"/>
</dbReference>
<protein>
    <submittedName>
        <fullName evidence="5">Uncharacterized protein</fullName>
    </submittedName>
</protein>
<dbReference type="Proteomes" id="UP000182835">
    <property type="component" value="Unassembled WGS sequence"/>
</dbReference>